<organism evidence="6 7">
    <name type="scientific">Aspergillus parasiticus (strain ATCC 56775 / NRRL 5862 / SRRC 143 / SU-1)</name>
    <dbReference type="NCBI Taxonomy" id="1403190"/>
    <lineage>
        <taxon>Eukaryota</taxon>
        <taxon>Fungi</taxon>
        <taxon>Dikarya</taxon>
        <taxon>Ascomycota</taxon>
        <taxon>Pezizomycotina</taxon>
        <taxon>Eurotiomycetes</taxon>
        <taxon>Eurotiomycetidae</taxon>
        <taxon>Eurotiales</taxon>
        <taxon>Aspergillaceae</taxon>
        <taxon>Aspergillus</taxon>
        <taxon>Aspergillus subgen. Circumdati</taxon>
    </lineage>
</organism>
<dbReference type="STRING" id="1403190.A0A0F0ID13"/>
<gene>
    <name evidence="6" type="ORF">P875_00064719</name>
</gene>
<keyword evidence="2 5" id="KW-0812">Transmembrane</keyword>
<feature type="transmembrane region" description="Helical" evidence="5">
    <location>
        <begin position="20"/>
        <end position="38"/>
    </location>
</feature>
<sequence length="291" mass="32588">MGNMTALQPRDGFKLFYYDPSLAAAVIFIICFLATTILHTYQLFRTRTWFFIPFLLGGYFEWIGYVARAVACNQTPNWTLGPYIVQAVLTLVAPALFAASIYMELGRMIVVLGAEKHSMIRIKWMTKIFVAGDVLSFLMQSAGAGMMGVKSKISENGPHIIVGGLVVQIIFFGFFMISSAVFHMRMNRDPVADGGAGFNWRRLLYALYGASALILIRSIFRLIEYAQGNGGYLVAHEWFMYVFDALLMFGTMLIFHVEHPSELNAWLRGSGVVCRGVIRFERIGGSGMMMS</sequence>
<accession>A0A0F0ID13</accession>
<evidence type="ECO:0000256" key="1">
    <source>
        <dbReference type="ARBA" id="ARBA00004141"/>
    </source>
</evidence>
<evidence type="ECO:0000313" key="7">
    <source>
        <dbReference type="Proteomes" id="UP000033540"/>
    </source>
</evidence>
<feature type="transmembrane region" description="Helical" evidence="5">
    <location>
        <begin position="50"/>
        <end position="71"/>
    </location>
</feature>
<feature type="transmembrane region" description="Helical" evidence="5">
    <location>
        <begin position="83"/>
        <end position="103"/>
    </location>
</feature>
<evidence type="ECO:0000256" key="4">
    <source>
        <dbReference type="ARBA" id="ARBA00023136"/>
    </source>
</evidence>
<dbReference type="PANTHER" id="PTHR31465">
    <property type="entry name" value="PROTEIN RTA1-RELATED"/>
    <property type="match status" value="1"/>
</dbReference>
<feature type="transmembrane region" description="Helical" evidence="5">
    <location>
        <begin position="124"/>
        <end position="148"/>
    </location>
</feature>
<evidence type="ECO:0000256" key="5">
    <source>
        <dbReference type="SAM" id="Phobius"/>
    </source>
</evidence>
<feature type="transmembrane region" description="Helical" evidence="5">
    <location>
        <begin position="203"/>
        <end position="223"/>
    </location>
</feature>
<keyword evidence="4 5" id="KW-0472">Membrane</keyword>
<comment type="caution">
    <text evidence="6">The sequence shown here is derived from an EMBL/GenBank/DDBJ whole genome shotgun (WGS) entry which is preliminary data.</text>
</comment>
<protein>
    <submittedName>
        <fullName evidence="6">RTA1 like protein</fullName>
    </submittedName>
</protein>
<dbReference type="OrthoDB" id="3358017at2759"/>
<evidence type="ECO:0000256" key="2">
    <source>
        <dbReference type="ARBA" id="ARBA00022692"/>
    </source>
</evidence>
<dbReference type="PANTHER" id="PTHR31465:SF35">
    <property type="entry name" value="RTA1 DOMAIN PROTEIN-RELATED"/>
    <property type="match status" value="1"/>
</dbReference>
<feature type="transmembrane region" description="Helical" evidence="5">
    <location>
        <begin position="160"/>
        <end position="182"/>
    </location>
</feature>
<name>A0A0F0ID13_ASPPU</name>
<evidence type="ECO:0000256" key="3">
    <source>
        <dbReference type="ARBA" id="ARBA00022989"/>
    </source>
</evidence>
<dbReference type="AlphaFoldDB" id="A0A0F0ID13"/>
<dbReference type="EMBL" id="JZEE01000541">
    <property type="protein sequence ID" value="KJK63793.1"/>
    <property type="molecule type" value="Genomic_DNA"/>
</dbReference>
<reference evidence="6 7" key="1">
    <citation type="submission" date="2015-02" db="EMBL/GenBank/DDBJ databases">
        <title>Draft genome sequence of Aspergillus parasiticus SU-1.</title>
        <authorList>
            <person name="Yu J."/>
            <person name="Fedorova N."/>
            <person name="Yin Y."/>
            <person name="Losada L."/>
            <person name="Zafar N."/>
            <person name="Taujale R."/>
            <person name="Ehrlich K.C."/>
            <person name="Bhatnagar D."/>
            <person name="Cleveland T.E."/>
            <person name="Bennett J.W."/>
            <person name="Nierman W.C."/>
        </authorList>
    </citation>
    <scope>NUCLEOTIDE SEQUENCE [LARGE SCALE GENOMIC DNA]</scope>
    <source>
        <strain evidence="7">ATCC 56775 / NRRL 5862 / SRRC 143 / SU-1</strain>
    </source>
</reference>
<dbReference type="InterPro" id="IPR007568">
    <property type="entry name" value="RTA1"/>
</dbReference>
<proteinExistence type="predicted"/>
<dbReference type="Proteomes" id="UP000033540">
    <property type="component" value="Unassembled WGS sequence"/>
</dbReference>
<evidence type="ECO:0000313" key="6">
    <source>
        <dbReference type="EMBL" id="KJK63793.1"/>
    </source>
</evidence>
<comment type="subcellular location">
    <subcellularLocation>
        <location evidence="1">Membrane</location>
        <topology evidence="1">Multi-pass membrane protein</topology>
    </subcellularLocation>
</comment>
<dbReference type="Pfam" id="PF04479">
    <property type="entry name" value="RTA1"/>
    <property type="match status" value="1"/>
</dbReference>
<dbReference type="GO" id="GO:0016020">
    <property type="term" value="C:membrane"/>
    <property type="evidence" value="ECO:0007669"/>
    <property type="project" value="UniProtKB-SubCell"/>
</dbReference>
<feature type="transmembrane region" description="Helical" evidence="5">
    <location>
        <begin position="238"/>
        <end position="257"/>
    </location>
</feature>
<keyword evidence="3 5" id="KW-1133">Transmembrane helix</keyword>